<sequence length="214" mass="23587">MLRKRRATLCVAVLALLAGCGQPTQKYGSSKADGVYFTVPYSWNEIATSSLNAYEAKSTQDGAAEKLAMVNWQVGFSPKAKVGAKEIFGFQATDAPLAFARVRRLFPEEINSISYNNLRDLVVPITDWYLNPTAQTPKFTLIDDYEVVEKAASGIRTIYSFVKSGVSQTVDQTAMVSNDRSTIYVFIIRCSSACYNKNKKEITAISDSFTVRGA</sequence>
<gene>
    <name evidence="1" type="ORF">UFOPK3346_00377</name>
    <name evidence="2" type="ORF">UFOPK3670_00093</name>
    <name evidence="3" type="ORF">UFOPK4308_00404</name>
</gene>
<dbReference type="EMBL" id="CAFBQL010000002">
    <property type="protein sequence ID" value="CAB5055101.1"/>
    <property type="molecule type" value="Genomic_DNA"/>
</dbReference>
<protein>
    <submittedName>
        <fullName evidence="1">Unannotated protein</fullName>
    </submittedName>
</protein>
<accession>A0A6J7CW35</accession>
<dbReference type="AlphaFoldDB" id="A0A6J7CW35"/>
<proteinExistence type="predicted"/>
<dbReference type="EMBL" id="CAFBMV010000001">
    <property type="protein sequence ID" value="CAB4912009.1"/>
    <property type="molecule type" value="Genomic_DNA"/>
</dbReference>
<dbReference type="PROSITE" id="PS51257">
    <property type="entry name" value="PROKAR_LIPOPROTEIN"/>
    <property type="match status" value="1"/>
</dbReference>
<reference evidence="1" key="1">
    <citation type="submission" date="2020-05" db="EMBL/GenBank/DDBJ databases">
        <authorList>
            <person name="Chiriac C."/>
            <person name="Salcher M."/>
            <person name="Ghai R."/>
            <person name="Kavagutti S V."/>
        </authorList>
    </citation>
    <scope>NUCLEOTIDE SEQUENCE</scope>
</reference>
<dbReference type="EMBL" id="CAFBLE010000002">
    <property type="protein sequence ID" value="CAB4859213.1"/>
    <property type="molecule type" value="Genomic_DNA"/>
</dbReference>
<evidence type="ECO:0000313" key="1">
    <source>
        <dbReference type="EMBL" id="CAB4859213.1"/>
    </source>
</evidence>
<evidence type="ECO:0000313" key="3">
    <source>
        <dbReference type="EMBL" id="CAB5055101.1"/>
    </source>
</evidence>
<evidence type="ECO:0000313" key="2">
    <source>
        <dbReference type="EMBL" id="CAB4912009.1"/>
    </source>
</evidence>
<name>A0A6J7CW35_9ZZZZ</name>
<organism evidence="1">
    <name type="scientific">freshwater metagenome</name>
    <dbReference type="NCBI Taxonomy" id="449393"/>
    <lineage>
        <taxon>unclassified sequences</taxon>
        <taxon>metagenomes</taxon>
        <taxon>ecological metagenomes</taxon>
    </lineage>
</organism>